<evidence type="ECO:0000256" key="2">
    <source>
        <dbReference type="ARBA" id="ARBA00022840"/>
    </source>
</evidence>
<organism evidence="4 5">
    <name type="scientific">Streptosporangium carneum</name>
    <dbReference type="NCBI Taxonomy" id="47481"/>
    <lineage>
        <taxon>Bacteria</taxon>
        <taxon>Bacillati</taxon>
        <taxon>Actinomycetota</taxon>
        <taxon>Actinomycetes</taxon>
        <taxon>Streptosporangiales</taxon>
        <taxon>Streptosporangiaceae</taxon>
        <taxon>Streptosporangium</taxon>
    </lineage>
</organism>
<gene>
    <name evidence="4" type="ORF">GCM10017600_36100</name>
</gene>
<dbReference type="GO" id="GO:0005524">
    <property type="term" value="F:ATP binding"/>
    <property type="evidence" value="ECO:0007669"/>
    <property type="project" value="UniProtKB-KW"/>
</dbReference>
<evidence type="ECO:0000313" key="4">
    <source>
        <dbReference type="EMBL" id="GLK10204.1"/>
    </source>
</evidence>
<dbReference type="Gene3D" id="1.10.10.10">
    <property type="entry name" value="Winged helix-like DNA-binding domain superfamily/Winged helix DNA-binding domain"/>
    <property type="match status" value="1"/>
</dbReference>
<comment type="caution">
    <text evidence="4">The sequence shown here is derived from an EMBL/GenBank/DDBJ whole genome shotgun (WGS) entry which is preliminary data.</text>
</comment>
<dbReference type="PANTHER" id="PTHR16305:SF35">
    <property type="entry name" value="TRANSCRIPTIONAL ACTIVATOR DOMAIN"/>
    <property type="match status" value="1"/>
</dbReference>
<dbReference type="EMBL" id="BSEV01000007">
    <property type="protein sequence ID" value="GLK10204.1"/>
    <property type="molecule type" value="Genomic_DNA"/>
</dbReference>
<dbReference type="GO" id="GO:0003677">
    <property type="term" value="F:DNA binding"/>
    <property type="evidence" value="ECO:0007669"/>
    <property type="project" value="InterPro"/>
</dbReference>
<dbReference type="SUPFAM" id="SSF52540">
    <property type="entry name" value="P-loop containing nucleoside triphosphate hydrolases"/>
    <property type="match status" value="1"/>
</dbReference>
<sequence>MNPSEGDSVTETAPLRGRHRELAELDALVDRVRAGHSGAVVVSGEAGVGKTALLDHAAARAAAHVRVERVVASESEMELAYAGLQQLCGHMMSSAGRLPAPQREAIEAAFGLRQASAPSPFLVGLALLGLLTEAAGDRALLCVVDDAQWLDEASARAVAFAARRLDVEGVAIVLAMRTVAEVFAGLRQMVVEGVGHDDARELLRLSAPGGLDRRVRDQLIAEARGNPLALRELPRSLSPAEIAGGFALIGAMPLESRIEQSLVAQLEPLPESARLLLLLAAADPTGDPGLLWRASAALGLGLEDFDAAKDADALVVGTRVGFRHPLVRSAVYRSASPQDRRRVHAALADVTGVDHDPDRRAWHRASATLHPDEEVAADLERSAVRARTRGGAAAAGAFLERAAELTPEPVRRGQRLIAAAEAKHEAGAPEAALRLLDTARDHPLTALQQALVARLRARAGYALRRDSGGARLLLAAAQGLEGLDPVLARDTYIEALSAAIYGGRLGDAEQVAAVSNAILEATAGEESDRARDLILRGQALLAAKGQEAALETLRRAQRAFLEQAPDSLELHWMWFASRAAQDLWDARGLRALADRQVELARAEGVVTVLPIALSLLMVAQTVDGELDAAEASCDEIDAIKDVTGHPLPQYGRFFLAAYRGQADEAERLAEQIRPDALARGEGYGLSAVNFGEAILYNGLGRFPEAVTSGRRELPYTHELNHAMRTLLELVEAAAHTGERALAEEAFERLASVTRPVGTNWALAVLTMAEAQLREGDEAQALYRDAIERFERERIPIMVGRCRLLYGEELRRQGRPSDAREELRAAYEVLSGIGLNGFAERAARELRASGETLRVRGHGSAARLTDQELNVARLAREGLTNRDIGARLFISARTAEYHLRKVFMKLGIRGRAELKSALAELDHTAPGVGRPLVTEPMTES</sequence>
<reference evidence="4" key="2">
    <citation type="submission" date="2023-01" db="EMBL/GenBank/DDBJ databases">
        <authorList>
            <person name="Sun Q."/>
            <person name="Evtushenko L."/>
        </authorList>
    </citation>
    <scope>NUCLEOTIDE SEQUENCE</scope>
    <source>
        <strain evidence="4">VKM Ac-2007</strain>
    </source>
</reference>
<dbReference type="SMART" id="SM00421">
    <property type="entry name" value="HTH_LUXR"/>
    <property type="match status" value="1"/>
</dbReference>
<dbReference type="InterPro" id="IPR036388">
    <property type="entry name" value="WH-like_DNA-bd_sf"/>
</dbReference>
<protein>
    <submittedName>
        <fullName evidence="4">Transcriptional regulator</fullName>
    </submittedName>
</protein>
<evidence type="ECO:0000313" key="5">
    <source>
        <dbReference type="Proteomes" id="UP001143474"/>
    </source>
</evidence>
<dbReference type="AlphaFoldDB" id="A0A9W6I3B1"/>
<dbReference type="GO" id="GO:0006355">
    <property type="term" value="P:regulation of DNA-templated transcription"/>
    <property type="evidence" value="ECO:0007669"/>
    <property type="project" value="InterPro"/>
</dbReference>
<dbReference type="InterPro" id="IPR000792">
    <property type="entry name" value="Tscrpt_reg_LuxR_C"/>
</dbReference>
<evidence type="ECO:0000259" key="3">
    <source>
        <dbReference type="PROSITE" id="PS50043"/>
    </source>
</evidence>
<dbReference type="SUPFAM" id="SSF46894">
    <property type="entry name" value="C-terminal effector domain of the bipartite response regulators"/>
    <property type="match status" value="1"/>
</dbReference>
<dbReference type="Pfam" id="PF00196">
    <property type="entry name" value="GerE"/>
    <property type="match status" value="1"/>
</dbReference>
<dbReference type="GO" id="GO:0004016">
    <property type="term" value="F:adenylate cyclase activity"/>
    <property type="evidence" value="ECO:0007669"/>
    <property type="project" value="TreeGrafter"/>
</dbReference>
<proteinExistence type="predicted"/>
<dbReference type="SUPFAM" id="SSF48452">
    <property type="entry name" value="TPR-like"/>
    <property type="match status" value="1"/>
</dbReference>
<feature type="domain" description="HTH luxR-type" evidence="3">
    <location>
        <begin position="856"/>
        <end position="921"/>
    </location>
</feature>
<dbReference type="InterPro" id="IPR016032">
    <property type="entry name" value="Sig_transdc_resp-reg_C-effctor"/>
</dbReference>
<dbReference type="PANTHER" id="PTHR16305">
    <property type="entry name" value="TESTICULAR SOLUBLE ADENYLYL CYCLASE"/>
    <property type="match status" value="1"/>
</dbReference>
<dbReference type="Gene3D" id="3.40.50.300">
    <property type="entry name" value="P-loop containing nucleotide triphosphate hydrolases"/>
    <property type="match status" value="1"/>
</dbReference>
<reference evidence="4" key="1">
    <citation type="journal article" date="2014" name="Int. J. Syst. Evol. Microbiol.">
        <title>Complete genome sequence of Corynebacterium casei LMG S-19264T (=DSM 44701T), isolated from a smear-ripened cheese.</title>
        <authorList>
            <consortium name="US DOE Joint Genome Institute (JGI-PGF)"/>
            <person name="Walter F."/>
            <person name="Albersmeier A."/>
            <person name="Kalinowski J."/>
            <person name="Ruckert C."/>
        </authorList>
    </citation>
    <scope>NUCLEOTIDE SEQUENCE</scope>
    <source>
        <strain evidence="4">VKM Ac-2007</strain>
    </source>
</reference>
<accession>A0A9W6I3B1</accession>
<dbReference type="InterPro" id="IPR011990">
    <property type="entry name" value="TPR-like_helical_dom_sf"/>
</dbReference>
<dbReference type="GO" id="GO:0005737">
    <property type="term" value="C:cytoplasm"/>
    <property type="evidence" value="ECO:0007669"/>
    <property type="project" value="TreeGrafter"/>
</dbReference>
<dbReference type="Pfam" id="PF13191">
    <property type="entry name" value="AAA_16"/>
    <property type="match status" value="1"/>
</dbReference>
<dbReference type="PROSITE" id="PS50043">
    <property type="entry name" value="HTH_LUXR_2"/>
    <property type="match status" value="1"/>
</dbReference>
<dbReference type="Proteomes" id="UP001143474">
    <property type="component" value="Unassembled WGS sequence"/>
</dbReference>
<dbReference type="CDD" id="cd06170">
    <property type="entry name" value="LuxR_C_like"/>
    <property type="match status" value="1"/>
</dbReference>
<keyword evidence="2" id="KW-0067">ATP-binding</keyword>
<dbReference type="InterPro" id="IPR027417">
    <property type="entry name" value="P-loop_NTPase"/>
</dbReference>
<name>A0A9W6I3B1_9ACTN</name>
<dbReference type="InterPro" id="IPR041664">
    <property type="entry name" value="AAA_16"/>
</dbReference>
<dbReference type="PRINTS" id="PR00038">
    <property type="entry name" value="HTHLUXR"/>
</dbReference>
<keyword evidence="5" id="KW-1185">Reference proteome</keyword>
<keyword evidence="1" id="KW-0547">Nucleotide-binding</keyword>
<evidence type="ECO:0000256" key="1">
    <source>
        <dbReference type="ARBA" id="ARBA00022741"/>
    </source>
</evidence>